<feature type="region of interest" description="Disordered" evidence="8">
    <location>
        <begin position="875"/>
        <end position="904"/>
    </location>
</feature>
<dbReference type="InterPro" id="IPR043145">
    <property type="entry name" value="Znf_ZZ_sf"/>
</dbReference>
<accession>A0A9P8ECI9</accession>
<feature type="domain" description="EF-hand" evidence="11">
    <location>
        <begin position="382"/>
        <end position="417"/>
    </location>
</feature>
<dbReference type="GO" id="GO:0008270">
    <property type="term" value="F:zinc ion binding"/>
    <property type="evidence" value="ECO:0007669"/>
    <property type="project" value="UniProtKB-KW"/>
</dbReference>
<evidence type="ECO:0000256" key="1">
    <source>
        <dbReference type="ARBA" id="ARBA00022723"/>
    </source>
</evidence>
<reference evidence="12" key="1">
    <citation type="journal article" date="2021" name="J Fungi (Basel)">
        <title>Virulence traits and population genomics of the black yeast Aureobasidium melanogenum.</title>
        <authorList>
            <person name="Cernosa A."/>
            <person name="Sun X."/>
            <person name="Gostincar C."/>
            <person name="Fang C."/>
            <person name="Gunde-Cimerman N."/>
            <person name="Song Z."/>
        </authorList>
    </citation>
    <scope>NUCLEOTIDE SEQUENCE</scope>
    <source>
        <strain evidence="12">EXF-9911</strain>
    </source>
</reference>
<dbReference type="InterPro" id="IPR011992">
    <property type="entry name" value="EF-hand-dom_pair"/>
</dbReference>
<dbReference type="InterPro" id="IPR000433">
    <property type="entry name" value="Znf_ZZ"/>
</dbReference>
<dbReference type="SUPFAM" id="SSF47473">
    <property type="entry name" value="EF-hand"/>
    <property type="match status" value="1"/>
</dbReference>
<evidence type="ECO:0000313" key="12">
    <source>
        <dbReference type="EMBL" id="KAG9686798.1"/>
    </source>
</evidence>
<dbReference type="GO" id="GO:0016020">
    <property type="term" value="C:membrane"/>
    <property type="evidence" value="ECO:0007669"/>
    <property type="project" value="TreeGrafter"/>
</dbReference>
<comment type="caution">
    <text evidence="12">The sequence shown here is derived from an EMBL/GenBank/DDBJ whole genome shotgun (WGS) entry which is preliminary data.</text>
</comment>
<name>A0A9P8ECI9_AURME</name>
<reference evidence="12" key="2">
    <citation type="submission" date="2021-08" db="EMBL/GenBank/DDBJ databases">
        <authorList>
            <person name="Gostincar C."/>
            <person name="Sun X."/>
            <person name="Song Z."/>
            <person name="Gunde-Cimerman N."/>
        </authorList>
    </citation>
    <scope>NUCLEOTIDE SEQUENCE</scope>
    <source>
        <strain evidence="12">EXF-9911</strain>
    </source>
</reference>
<evidence type="ECO:0000256" key="6">
    <source>
        <dbReference type="PROSITE-ProRule" id="PRU00228"/>
    </source>
</evidence>
<evidence type="ECO:0000259" key="11">
    <source>
        <dbReference type="PROSITE" id="PS50222"/>
    </source>
</evidence>
<keyword evidence="1" id="KW-0479">Metal-binding</keyword>
<keyword evidence="4" id="KW-0862">Zinc</keyword>
<dbReference type="PROSITE" id="PS50135">
    <property type="entry name" value="ZF_ZZ_2"/>
    <property type="match status" value="1"/>
</dbReference>
<feature type="transmembrane region" description="Helical" evidence="9">
    <location>
        <begin position="12"/>
        <end position="33"/>
    </location>
</feature>
<protein>
    <submittedName>
        <fullName evidence="12">Uncharacterized protein</fullName>
    </submittedName>
</protein>
<dbReference type="InterPro" id="IPR028846">
    <property type="entry name" value="Recoverin"/>
</dbReference>
<evidence type="ECO:0000256" key="2">
    <source>
        <dbReference type="ARBA" id="ARBA00022737"/>
    </source>
</evidence>
<dbReference type="PANTHER" id="PTHR23055:SF187">
    <property type="entry name" value="EF HAND DOMAIN PROTEIN (AFU_ORTHOLOGUE AFUA_6G07310)"/>
    <property type="match status" value="1"/>
</dbReference>
<keyword evidence="9" id="KW-0812">Transmembrane</keyword>
<dbReference type="InterPro" id="IPR002048">
    <property type="entry name" value="EF_hand_dom"/>
</dbReference>
<dbReference type="PRINTS" id="PR00450">
    <property type="entry name" value="RECOVERIN"/>
</dbReference>
<dbReference type="Gene3D" id="3.30.60.90">
    <property type="match status" value="1"/>
</dbReference>
<dbReference type="CDD" id="cd02340">
    <property type="entry name" value="ZZ_NBR1_like"/>
    <property type="match status" value="1"/>
</dbReference>
<dbReference type="InterPro" id="IPR018247">
    <property type="entry name" value="EF_Hand_1_Ca_BS"/>
</dbReference>
<dbReference type="SUPFAM" id="SSF57850">
    <property type="entry name" value="RING/U-box"/>
    <property type="match status" value="1"/>
</dbReference>
<evidence type="ECO:0000256" key="7">
    <source>
        <dbReference type="SAM" id="Coils"/>
    </source>
</evidence>
<evidence type="ECO:0000313" key="13">
    <source>
        <dbReference type="Proteomes" id="UP000779574"/>
    </source>
</evidence>
<dbReference type="SMART" id="SM00054">
    <property type="entry name" value="EFh"/>
    <property type="match status" value="2"/>
</dbReference>
<keyword evidence="9" id="KW-1133">Transmembrane helix</keyword>
<keyword evidence="2" id="KW-0677">Repeat</keyword>
<keyword evidence="7" id="KW-0175">Coiled coil</keyword>
<dbReference type="PROSITE" id="PS00018">
    <property type="entry name" value="EF_HAND_1"/>
    <property type="match status" value="2"/>
</dbReference>
<sequence>MASNAPSLLSRPWVLVTTGFIAAYTSYVIWSNWPAHEAPSSLRRRNAVRSRVNTRPQTRIWTSDSSEPSLPFGLVHVDFDGIVVRFPNGPEPPTVVEIAEALNIPSHAAYDVTLKIQETALKHIFSILLRPVEERSTEQSDAARDLQELVPFLRQPNINELIARIHILCSGPWRFHQAAVARAFAEHCGLDRMPIIPDDAELAMTETAANSDHDDDGEPAQGIKAVVYHIAEEKTMRQLYVHTGIRCEQCGQCPILGVRWHCNNCPDFDLCSTCEAQPLHPKTHVFTKIKIPISFLGQNHQVQDVSYPGDPLAQWPALRTSLKKELAADSGFEDLEIQVFYDQFGCKANVAYLEDPMQIGLAIDRHAFNKLMMSPTWKRPAKPSVLYDRMFSFYDTDNNGLIGFREYVLGIAYLRRPNKQNSLERVFLGYDFDGDGYISRRDFIRMLSAKYAIQKKLVEDTIRAAEIDMVTYTSNIVRSSQPISAAFAQEDVPPGQTRLPTMKINDRFGESQVRPDAGPFASAVLPDGLELPDSSLVGAIAHRYGVDALPDNVDQTDTLSVDQLTAFTSSLNRSDSVAINGIENGEEPRFMVDTDFRRVRSQSSPDEPEQRWHQDLIDATRGENPAVRGPSAKETLPDGKAPLPPLPADILERGRAYEVPAAEKDFGSEVIFQVVQEGLNELIDPIFGKKERIAEQVRRTQEERRRFRQEIDEYVQEAKSRREELIAGSEVDPLMAIANAANNADHDSHERRHDSGTLDTLLQVEVTDGSARLPTPREIAMDLQEHIVQQSQALDDNLEDLETSIREQSLDDLLAQSGYIVDFSSDAAPTPTTQHDGAGSDTNEHQPSTLDDMLADLPALEDIPIDENHDLHHAETSTHSTNYSPPTQHLQAPFSTPDMDSSASMFAPFRSDAVEQSDSPSQERLRELARLDEEEKDIHVRGGPGRLNLDEFEQIIRSDKRGMLQGVAEAWLEWAEF</sequence>
<feature type="coiled-coil region" evidence="7">
    <location>
        <begin position="690"/>
        <end position="724"/>
    </location>
</feature>
<dbReference type="PROSITE" id="PS50222">
    <property type="entry name" value="EF_HAND_2"/>
    <property type="match status" value="2"/>
</dbReference>
<dbReference type="Proteomes" id="UP000779574">
    <property type="component" value="Unassembled WGS sequence"/>
</dbReference>
<evidence type="ECO:0000256" key="9">
    <source>
        <dbReference type="SAM" id="Phobius"/>
    </source>
</evidence>
<keyword evidence="5" id="KW-0106">Calcium</keyword>
<dbReference type="PANTHER" id="PTHR23055">
    <property type="entry name" value="CALCIUM BINDING PROTEINS"/>
    <property type="match status" value="1"/>
</dbReference>
<proteinExistence type="predicted"/>
<organism evidence="12 13">
    <name type="scientific">Aureobasidium melanogenum</name>
    <name type="common">Aureobasidium pullulans var. melanogenum</name>
    <dbReference type="NCBI Taxonomy" id="46634"/>
    <lineage>
        <taxon>Eukaryota</taxon>
        <taxon>Fungi</taxon>
        <taxon>Dikarya</taxon>
        <taxon>Ascomycota</taxon>
        <taxon>Pezizomycotina</taxon>
        <taxon>Dothideomycetes</taxon>
        <taxon>Dothideomycetidae</taxon>
        <taxon>Dothideales</taxon>
        <taxon>Saccotheciaceae</taxon>
        <taxon>Aureobasidium</taxon>
    </lineage>
</organism>
<feature type="non-terminal residue" evidence="12">
    <location>
        <position position="977"/>
    </location>
</feature>
<evidence type="ECO:0000256" key="8">
    <source>
        <dbReference type="SAM" id="MobiDB-lite"/>
    </source>
</evidence>
<evidence type="ECO:0000259" key="10">
    <source>
        <dbReference type="PROSITE" id="PS50135"/>
    </source>
</evidence>
<dbReference type="OrthoDB" id="2122982at2759"/>
<evidence type="ECO:0000256" key="3">
    <source>
        <dbReference type="ARBA" id="ARBA00022771"/>
    </source>
</evidence>
<feature type="region of interest" description="Disordered" evidence="8">
    <location>
        <begin position="619"/>
        <end position="644"/>
    </location>
</feature>
<keyword evidence="3 6" id="KW-0863">Zinc-finger</keyword>
<dbReference type="AlphaFoldDB" id="A0A9P8ECI9"/>
<dbReference type="Gene3D" id="1.10.238.10">
    <property type="entry name" value="EF-hand"/>
    <property type="match status" value="1"/>
</dbReference>
<evidence type="ECO:0000256" key="4">
    <source>
        <dbReference type="ARBA" id="ARBA00022833"/>
    </source>
</evidence>
<dbReference type="GO" id="GO:0005829">
    <property type="term" value="C:cytosol"/>
    <property type="evidence" value="ECO:0007669"/>
    <property type="project" value="TreeGrafter"/>
</dbReference>
<dbReference type="PROSITE" id="PS01357">
    <property type="entry name" value="ZF_ZZ_1"/>
    <property type="match status" value="1"/>
</dbReference>
<dbReference type="GO" id="GO:0005509">
    <property type="term" value="F:calcium ion binding"/>
    <property type="evidence" value="ECO:0007669"/>
    <property type="project" value="InterPro"/>
</dbReference>
<dbReference type="CDD" id="cd00051">
    <property type="entry name" value="EFh"/>
    <property type="match status" value="1"/>
</dbReference>
<dbReference type="SMART" id="SM00291">
    <property type="entry name" value="ZnF_ZZ"/>
    <property type="match status" value="1"/>
</dbReference>
<gene>
    <name evidence="12" type="ORF">KCU76_g10768</name>
</gene>
<feature type="domain" description="EF-hand" evidence="11">
    <location>
        <begin position="418"/>
        <end position="453"/>
    </location>
</feature>
<evidence type="ECO:0000256" key="5">
    <source>
        <dbReference type="ARBA" id="ARBA00022837"/>
    </source>
</evidence>
<dbReference type="Pfam" id="PF00569">
    <property type="entry name" value="ZZ"/>
    <property type="match status" value="1"/>
</dbReference>
<feature type="compositionally biased region" description="Polar residues" evidence="8">
    <location>
        <begin position="877"/>
        <end position="904"/>
    </location>
</feature>
<feature type="region of interest" description="Disordered" evidence="8">
    <location>
        <begin position="824"/>
        <end position="849"/>
    </location>
</feature>
<dbReference type="EMBL" id="JAHFXF010000491">
    <property type="protein sequence ID" value="KAG9686798.1"/>
    <property type="molecule type" value="Genomic_DNA"/>
</dbReference>
<keyword evidence="9" id="KW-0472">Membrane</keyword>
<feature type="domain" description="ZZ-type" evidence="10">
    <location>
        <begin position="242"/>
        <end position="294"/>
    </location>
</feature>